<dbReference type="OMA" id="WHLPERH"/>
<evidence type="ECO:0000256" key="6">
    <source>
        <dbReference type="PIRSR" id="PIRSR001363-1"/>
    </source>
</evidence>
<dbReference type="InterPro" id="IPR044856">
    <property type="entry name" value="Malate_synth_C_sf"/>
</dbReference>
<evidence type="ECO:0000256" key="5">
    <source>
        <dbReference type="ARBA" id="ARBA00047918"/>
    </source>
</evidence>
<reference evidence="9 10" key="1">
    <citation type="submission" date="2014-06" db="EMBL/GenBank/DDBJ databases">
        <authorList>
            <person name="Swart Estienne"/>
        </authorList>
    </citation>
    <scope>NUCLEOTIDE SEQUENCE [LARGE SCALE GENOMIC DNA]</scope>
    <source>
        <strain evidence="9 10">130c</strain>
    </source>
</reference>
<dbReference type="AlphaFoldDB" id="A0A078AI20"/>
<proteinExistence type="predicted"/>
<dbReference type="Proteomes" id="UP000039865">
    <property type="component" value="Unassembled WGS sequence"/>
</dbReference>
<dbReference type="EC" id="2.3.3.9" evidence="1"/>
<feature type="active site" description="Proton acceptor" evidence="6">
    <location>
        <position position="162"/>
    </location>
</feature>
<dbReference type="InterPro" id="IPR001465">
    <property type="entry name" value="Malate_synthase_TIM"/>
</dbReference>
<dbReference type="SUPFAM" id="SSF51645">
    <property type="entry name" value="Malate synthase G"/>
    <property type="match status" value="1"/>
</dbReference>
<evidence type="ECO:0000313" key="10">
    <source>
        <dbReference type="Proteomes" id="UP000039865"/>
    </source>
</evidence>
<evidence type="ECO:0000259" key="8">
    <source>
        <dbReference type="Pfam" id="PF20659"/>
    </source>
</evidence>
<dbReference type="PANTHER" id="PTHR42902">
    <property type="entry name" value="MALATE SYNTHASE"/>
    <property type="match status" value="1"/>
</dbReference>
<dbReference type="Pfam" id="PF01274">
    <property type="entry name" value="MS_TIM-barrel"/>
    <property type="match status" value="1"/>
</dbReference>
<evidence type="ECO:0000256" key="2">
    <source>
        <dbReference type="ARBA" id="ARBA00022435"/>
    </source>
</evidence>
<evidence type="ECO:0000256" key="1">
    <source>
        <dbReference type="ARBA" id="ARBA00012636"/>
    </source>
</evidence>
<dbReference type="InterPro" id="IPR046363">
    <property type="entry name" value="MS_N_TIM-barrel_dom"/>
</dbReference>
<protein>
    <recommendedName>
        <fullName evidence="1">malate synthase</fullName>
        <ecNumber evidence="1">2.3.3.9</ecNumber>
    </recommendedName>
</protein>
<feature type="active site" description="Proton donor" evidence="6">
    <location>
        <position position="452"/>
    </location>
</feature>
<evidence type="ECO:0000259" key="7">
    <source>
        <dbReference type="Pfam" id="PF01274"/>
    </source>
</evidence>
<dbReference type="GO" id="GO:0006099">
    <property type="term" value="P:tricarboxylic acid cycle"/>
    <property type="evidence" value="ECO:0007669"/>
    <property type="project" value="UniProtKB-KW"/>
</dbReference>
<dbReference type="Pfam" id="PF20659">
    <property type="entry name" value="MS_C"/>
    <property type="match status" value="1"/>
</dbReference>
<keyword evidence="3" id="KW-0816">Tricarboxylic acid cycle</keyword>
<name>A0A078AI20_STYLE</name>
<dbReference type="GO" id="GO:0006097">
    <property type="term" value="P:glyoxylate cycle"/>
    <property type="evidence" value="ECO:0007669"/>
    <property type="project" value="UniProtKB-KW"/>
</dbReference>
<dbReference type="PANTHER" id="PTHR42902:SF3">
    <property type="entry name" value="MALATE SYNTHASE"/>
    <property type="match status" value="1"/>
</dbReference>
<keyword evidence="10" id="KW-1185">Reference proteome</keyword>
<accession>A0A078AI20</accession>
<dbReference type="PIRSF" id="PIRSF001363">
    <property type="entry name" value="Malate_synth"/>
    <property type="match status" value="1"/>
</dbReference>
<evidence type="ECO:0000256" key="3">
    <source>
        <dbReference type="ARBA" id="ARBA00022532"/>
    </source>
</evidence>
<dbReference type="InterPro" id="IPR006252">
    <property type="entry name" value="Malate_synthA"/>
</dbReference>
<dbReference type="Gene3D" id="3.20.20.360">
    <property type="entry name" value="Malate synthase, domain 3"/>
    <property type="match status" value="1"/>
</dbReference>
<sequence length="539" mass="63104">MEDKQIIKFTQKHFLLKNVLPMECLDLLLTMHNMFSVERNNILLQTQHSLSRFDTDGSLRQRLETHAIRKHRWVARSYPQNLQKRQVEITAPPNKKEVVNALNSGADVFMADFEDALSPTWPNILGGHYNMMKAIKRNLRFYEPSKSKEYQVLNINSQVMIRPRSLAKEEAHLLVDGTPISATIFDLTVYAYLNHQTLQDLGQSCYFYLPKINNMEEAIFWNQMLIYLEKQLLVPTNTFKVTVIVETVTAMLELEEIIFAFKHRIVGVNTGRWNYIFSIVKRFQHFQNSFIDSRHKISMEDKFMNNFNRYVVHIAHKRGIHVIGGASNYVPREHFPKATIQAKAQIVKEKREEANEGFDGSWVIHPVLVETAQKIFSMVVSNSPNQKQKFEEDEYRQTFDEIFAFVNSKCAEKYDLQVEKVDILKSIRVCIIYYFNWLKGIGAVAFENLMEDAATTEICRAQLWVWLHNRATITEKNKQLTPERLMKYIDKESSRIKTHDKLTHFQAKSLLKILLKQTTMIESFMEIAYPLLDKHQAKL</sequence>
<keyword evidence="4" id="KW-0808">Transferase</keyword>
<dbReference type="InParanoid" id="A0A078AI20"/>
<feature type="domain" description="Malate synthase TIM barrel" evidence="7">
    <location>
        <begin position="159"/>
        <end position="402"/>
    </location>
</feature>
<organism evidence="9 10">
    <name type="scientific">Stylonychia lemnae</name>
    <name type="common">Ciliate</name>
    <dbReference type="NCBI Taxonomy" id="5949"/>
    <lineage>
        <taxon>Eukaryota</taxon>
        <taxon>Sar</taxon>
        <taxon>Alveolata</taxon>
        <taxon>Ciliophora</taxon>
        <taxon>Intramacronucleata</taxon>
        <taxon>Spirotrichea</taxon>
        <taxon>Stichotrichia</taxon>
        <taxon>Sporadotrichida</taxon>
        <taxon>Oxytrichidae</taxon>
        <taxon>Stylonychinae</taxon>
        <taxon>Stylonychia</taxon>
    </lineage>
</organism>
<dbReference type="OrthoDB" id="4078635at2759"/>
<gene>
    <name evidence="9" type="primary">Contig15828.g16871</name>
    <name evidence="9" type="ORF">STYLEM_10172</name>
</gene>
<comment type="catalytic activity">
    <reaction evidence="5">
        <text>glyoxylate + acetyl-CoA + H2O = (S)-malate + CoA + H(+)</text>
        <dbReference type="Rhea" id="RHEA:18181"/>
        <dbReference type="ChEBI" id="CHEBI:15377"/>
        <dbReference type="ChEBI" id="CHEBI:15378"/>
        <dbReference type="ChEBI" id="CHEBI:15589"/>
        <dbReference type="ChEBI" id="CHEBI:36655"/>
        <dbReference type="ChEBI" id="CHEBI:57287"/>
        <dbReference type="ChEBI" id="CHEBI:57288"/>
        <dbReference type="EC" id="2.3.3.9"/>
    </reaction>
</comment>
<dbReference type="GO" id="GO:0005782">
    <property type="term" value="C:peroxisomal matrix"/>
    <property type="evidence" value="ECO:0007669"/>
    <property type="project" value="TreeGrafter"/>
</dbReference>
<feature type="domain" description="Malate synthase C-terminal" evidence="8">
    <location>
        <begin position="422"/>
        <end position="519"/>
    </location>
</feature>
<evidence type="ECO:0000256" key="4">
    <source>
        <dbReference type="ARBA" id="ARBA00022679"/>
    </source>
</evidence>
<dbReference type="InterPro" id="IPR048355">
    <property type="entry name" value="MS_C"/>
</dbReference>
<dbReference type="Gene3D" id="1.20.1220.12">
    <property type="entry name" value="Malate synthase, domain III"/>
    <property type="match status" value="1"/>
</dbReference>
<keyword evidence="2" id="KW-0329">Glyoxylate bypass</keyword>
<dbReference type="EMBL" id="CCKQ01009659">
    <property type="protein sequence ID" value="CDW81162.1"/>
    <property type="molecule type" value="Genomic_DNA"/>
</dbReference>
<dbReference type="InterPro" id="IPR011076">
    <property type="entry name" value="Malate_synth_sf"/>
</dbReference>
<evidence type="ECO:0000313" key="9">
    <source>
        <dbReference type="EMBL" id="CDW81162.1"/>
    </source>
</evidence>
<dbReference type="GO" id="GO:0004474">
    <property type="term" value="F:malate synthase activity"/>
    <property type="evidence" value="ECO:0007669"/>
    <property type="project" value="UniProtKB-EC"/>
</dbReference>